<evidence type="ECO:0000256" key="4">
    <source>
        <dbReference type="ARBA" id="ARBA00022833"/>
    </source>
</evidence>
<gene>
    <name evidence="11" type="ORF">ACJMK2_017731</name>
</gene>
<dbReference type="GO" id="GO:0008237">
    <property type="term" value="F:metallopeptidase activity"/>
    <property type="evidence" value="ECO:0007669"/>
    <property type="project" value="UniProtKB-KW"/>
</dbReference>
<comment type="caution">
    <text evidence="11">The sequence shown here is derived from an EMBL/GenBank/DDBJ whole genome shotgun (WGS) entry which is preliminary data.</text>
</comment>
<dbReference type="AlphaFoldDB" id="A0ABD3UET7"/>
<keyword evidence="12" id="KW-1185">Reference proteome</keyword>
<evidence type="ECO:0000256" key="1">
    <source>
        <dbReference type="ARBA" id="ARBA00022670"/>
    </source>
</evidence>
<keyword evidence="1" id="KW-0645">Protease</keyword>
<evidence type="ECO:0000256" key="9">
    <source>
        <dbReference type="SAM" id="MobiDB-lite"/>
    </source>
</evidence>
<feature type="region of interest" description="Disordered" evidence="9">
    <location>
        <begin position="506"/>
        <end position="530"/>
    </location>
</feature>
<dbReference type="GO" id="GO:0006508">
    <property type="term" value="P:proteolysis"/>
    <property type="evidence" value="ECO:0007669"/>
    <property type="project" value="UniProtKB-KW"/>
</dbReference>
<evidence type="ECO:0000313" key="11">
    <source>
        <dbReference type="EMBL" id="KAL3846772.1"/>
    </source>
</evidence>
<keyword evidence="7" id="KW-0325">Glycoprotein</keyword>
<protein>
    <recommendedName>
        <fullName evidence="10">Peptidase M12B domain-containing protein</fullName>
    </recommendedName>
</protein>
<keyword evidence="6" id="KW-1015">Disulfide bond</keyword>
<dbReference type="InterPro" id="IPR001590">
    <property type="entry name" value="Peptidase_M12B"/>
</dbReference>
<evidence type="ECO:0000256" key="7">
    <source>
        <dbReference type="ARBA" id="ARBA00023180"/>
    </source>
</evidence>
<feature type="binding site" evidence="8">
    <location>
        <position position="353"/>
    </location>
    <ligand>
        <name>Zn(2+)</name>
        <dbReference type="ChEBI" id="CHEBI:29105"/>
        <note>catalytic</note>
    </ligand>
</feature>
<evidence type="ECO:0000256" key="5">
    <source>
        <dbReference type="ARBA" id="ARBA00023049"/>
    </source>
</evidence>
<dbReference type="Proteomes" id="UP001634394">
    <property type="component" value="Unassembled WGS sequence"/>
</dbReference>
<accession>A0ABD3UET7</accession>
<feature type="domain" description="Peptidase M12B" evidence="10">
    <location>
        <begin position="220"/>
        <end position="409"/>
    </location>
</feature>
<feature type="compositionally biased region" description="Low complexity" evidence="9">
    <location>
        <begin position="506"/>
        <end position="525"/>
    </location>
</feature>
<dbReference type="Pfam" id="PF01421">
    <property type="entry name" value="Reprolysin"/>
    <property type="match status" value="1"/>
</dbReference>
<evidence type="ECO:0000313" key="12">
    <source>
        <dbReference type="Proteomes" id="UP001634394"/>
    </source>
</evidence>
<dbReference type="InterPro" id="IPR024079">
    <property type="entry name" value="MetalloPept_cat_dom_sf"/>
</dbReference>
<evidence type="ECO:0000256" key="6">
    <source>
        <dbReference type="ARBA" id="ARBA00023157"/>
    </source>
</evidence>
<dbReference type="InterPro" id="IPR041645">
    <property type="entry name" value="ADAMTS_CR_2"/>
</dbReference>
<evidence type="ECO:0000256" key="3">
    <source>
        <dbReference type="ARBA" id="ARBA00022801"/>
    </source>
</evidence>
<organism evidence="11 12">
    <name type="scientific">Sinanodonta woodiana</name>
    <name type="common">Chinese pond mussel</name>
    <name type="synonym">Anodonta woodiana</name>
    <dbReference type="NCBI Taxonomy" id="1069815"/>
    <lineage>
        <taxon>Eukaryota</taxon>
        <taxon>Metazoa</taxon>
        <taxon>Spiralia</taxon>
        <taxon>Lophotrochozoa</taxon>
        <taxon>Mollusca</taxon>
        <taxon>Bivalvia</taxon>
        <taxon>Autobranchia</taxon>
        <taxon>Heteroconchia</taxon>
        <taxon>Palaeoheterodonta</taxon>
        <taxon>Unionida</taxon>
        <taxon>Unionoidea</taxon>
        <taxon>Unionidae</taxon>
        <taxon>Unioninae</taxon>
        <taxon>Sinanodonta</taxon>
    </lineage>
</organism>
<keyword evidence="5" id="KW-0482">Metalloprotease</keyword>
<dbReference type="SUPFAM" id="SSF55486">
    <property type="entry name" value="Metalloproteases ('zincins'), catalytic domain"/>
    <property type="match status" value="1"/>
</dbReference>
<keyword evidence="3" id="KW-0378">Hydrolase</keyword>
<feature type="binding site" evidence="8">
    <location>
        <position position="363"/>
    </location>
    <ligand>
        <name>Zn(2+)</name>
        <dbReference type="ChEBI" id="CHEBI:29105"/>
        <note>catalytic</note>
    </ligand>
</feature>
<dbReference type="Pfam" id="PF17771">
    <property type="entry name" value="ADAMTS_CR_2"/>
    <property type="match status" value="1"/>
</dbReference>
<feature type="binding site" evidence="8">
    <location>
        <position position="357"/>
    </location>
    <ligand>
        <name>Zn(2+)</name>
        <dbReference type="ChEBI" id="CHEBI:29105"/>
        <note>catalytic</note>
    </ligand>
</feature>
<sequence>MNDYRFIVLFCTVAVLDAGTSEFVWLRDLNNDAQKRHLDLGLSEELRFQLNSGKRSINLHLKENPHVRADTDVYVIKDMPDGTKRAVKEPVTGNIESKYYHDIENSAVFTVRCSMRTRAPCARTLEGKFRIGDKYFHISPVSDLSKVDSLYMNPDYQDTPHEIREEVEIGEGIRLTNDSIKLSDVNDDDAKKRMNMRRSSDNLNVEESNMDNNKRDTKVYGVELLVVVDPPVWKKFCALAKNDNKTAIHRVREYVAQVITGKRADGPYKNAKPCKYNGVWTINDRVYLRAFKRWVMNTPGLPSRTEIDNALMLSGYSFILTAGVAYLKTVCSNAGVSLITESGYIRTIILAGHVLAHNLGASHDTDVGCPEGNIMGMEVTNVGHEYSHESLEFSDCSIDAFEKFLPEKSCLKNKATFIDDYANYNTLYPGQMYNAEQQCKIAYGIYSYRCHIPEQDKVCVSLECYMPRKGFCSRDIAADGTQCGSADMWCIEGQCVSKQTSTLKPTTTTVEDQETSTLKPTTTTVEDQETRTPESTFTTLAPSCKDCDICKQLYEVYNSKKRFCSDLGELCCETCKGDSACEDRGFMDLTCADIRSLYSSKSKFCRKWSENCCMVCSVY</sequence>
<dbReference type="Gene3D" id="3.40.1620.60">
    <property type="match status" value="1"/>
</dbReference>
<keyword evidence="4 8" id="KW-0862">Zinc</keyword>
<dbReference type="GO" id="GO:0046872">
    <property type="term" value="F:metal ion binding"/>
    <property type="evidence" value="ECO:0007669"/>
    <property type="project" value="UniProtKB-KW"/>
</dbReference>
<reference evidence="11 12" key="1">
    <citation type="submission" date="2024-11" db="EMBL/GenBank/DDBJ databases">
        <title>Chromosome-level genome assembly of the freshwater bivalve Anodonta woodiana.</title>
        <authorList>
            <person name="Chen X."/>
        </authorList>
    </citation>
    <scope>NUCLEOTIDE SEQUENCE [LARGE SCALE GENOMIC DNA]</scope>
    <source>
        <strain evidence="11">MN2024</strain>
        <tissue evidence="11">Gills</tissue>
    </source>
</reference>
<evidence type="ECO:0000256" key="2">
    <source>
        <dbReference type="ARBA" id="ARBA00022723"/>
    </source>
</evidence>
<dbReference type="Gene3D" id="3.40.390.10">
    <property type="entry name" value="Collagenase (Catalytic Domain)"/>
    <property type="match status" value="1"/>
</dbReference>
<comment type="caution">
    <text evidence="8">Lacks conserved residue(s) required for the propagation of feature annotation.</text>
</comment>
<name>A0ABD3UET7_SINWO</name>
<keyword evidence="2 8" id="KW-0479">Metal-binding</keyword>
<proteinExistence type="predicted"/>
<evidence type="ECO:0000259" key="10">
    <source>
        <dbReference type="PROSITE" id="PS50215"/>
    </source>
</evidence>
<dbReference type="PROSITE" id="PS50215">
    <property type="entry name" value="ADAM_MEPRO"/>
    <property type="match status" value="1"/>
</dbReference>
<evidence type="ECO:0000256" key="8">
    <source>
        <dbReference type="PROSITE-ProRule" id="PRU00276"/>
    </source>
</evidence>
<dbReference type="EMBL" id="JBJQND010000016">
    <property type="protein sequence ID" value="KAL3846772.1"/>
    <property type="molecule type" value="Genomic_DNA"/>
</dbReference>